<dbReference type="SMART" id="SM00866">
    <property type="entry name" value="UTRA"/>
    <property type="match status" value="1"/>
</dbReference>
<dbReference type="AlphaFoldDB" id="A0A9X1NBM7"/>
<dbReference type="GO" id="GO:0003677">
    <property type="term" value="F:DNA binding"/>
    <property type="evidence" value="ECO:0007669"/>
    <property type="project" value="UniProtKB-KW"/>
</dbReference>
<evidence type="ECO:0000256" key="2">
    <source>
        <dbReference type="ARBA" id="ARBA00023125"/>
    </source>
</evidence>
<dbReference type="InterPro" id="IPR028978">
    <property type="entry name" value="Chorismate_lyase_/UTRA_dom_sf"/>
</dbReference>
<dbReference type="PROSITE" id="PS50949">
    <property type="entry name" value="HTH_GNTR"/>
    <property type="match status" value="1"/>
</dbReference>
<dbReference type="InterPro" id="IPR050679">
    <property type="entry name" value="Bact_HTH_transcr_reg"/>
</dbReference>
<evidence type="ECO:0000259" key="4">
    <source>
        <dbReference type="PROSITE" id="PS50949"/>
    </source>
</evidence>
<sequence>MAPEDAQHVVIANALKRRIEDGELLPGSRIPSEQALADEFGRPRPIVRMALNILRSNGLIDTRPGRGTYVREKPAVIVRRSDRYKRGAPGGLPTSPLWRDAVSAGRAPAFDPEPRTVTERASEQIAYRLQIEPGDPVMHTSYRWVADGQPVQLSESWEPMAIVGGTAAEEPETGPGAGLGVIARMDLIGVRIDTVWEGVRTRPSTVEERRQLAIPEDVWVIVIQRTYTAGEMPVETCDIVIAADRYELEYMIPID</sequence>
<keyword evidence="2" id="KW-0238">DNA-binding</keyword>
<feature type="domain" description="HTH gntR-type" evidence="4">
    <location>
        <begin position="5"/>
        <end position="73"/>
    </location>
</feature>
<evidence type="ECO:0000256" key="3">
    <source>
        <dbReference type="ARBA" id="ARBA00023163"/>
    </source>
</evidence>
<dbReference type="PANTHER" id="PTHR44846:SF17">
    <property type="entry name" value="GNTR-FAMILY TRANSCRIPTIONAL REGULATOR"/>
    <property type="match status" value="1"/>
</dbReference>
<reference evidence="5" key="1">
    <citation type="submission" date="2021-11" db="EMBL/GenBank/DDBJ databases">
        <title>Streptomyces corallinus and Kineosporia corallina sp. nov., two new coral-derived marine actinobacteria.</title>
        <authorList>
            <person name="Buangrab K."/>
            <person name="Sutthacheep M."/>
            <person name="Yeemin T."/>
            <person name="Harunari E."/>
            <person name="Igarashi Y."/>
            <person name="Sripreechasak P."/>
            <person name="Kanchanasin P."/>
            <person name="Tanasupawat S."/>
            <person name="Phongsopitanun W."/>
        </authorList>
    </citation>
    <scope>NUCLEOTIDE SEQUENCE</scope>
    <source>
        <strain evidence="5">JCM 31032</strain>
    </source>
</reference>
<gene>
    <name evidence="5" type="ORF">LR394_08130</name>
</gene>
<dbReference type="Proteomes" id="UP001138997">
    <property type="component" value="Unassembled WGS sequence"/>
</dbReference>
<comment type="caution">
    <text evidence="5">The sequence shown here is derived from an EMBL/GenBank/DDBJ whole genome shotgun (WGS) entry which is preliminary data.</text>
</comment>
<accession>A0A9X1NBM7</accession>
<protein>
    <submittedName>
        <fullName evidence="5">GntR family transcriptional regulator</fullName>
    </submittedName>
</protein>
<dbReference type="SMART" id="SM00345">
    <property type="entry name" value="HTH_GNTR"/>
    <property type="match status" value="1"/>
</dbReference>
<dbReference type="SUPFAM" id="SSF46785">
    <property type="entry name" value="Winged helix' DNA-binding domain"/>
    <property type="match status" value="1"/>
</dbReference>
<dbReference type="GO" id="GO:0003700">
    <property type="term" value="F:DNA-binding transcription factor activity"/>
    <property type="evidence" value="ECO:0007669"/>
    <property type="project" value="InterPro"/>
</dbReference>
<evidence type="ECO:0000313" key="6">
    <source>
        <dbReference type="Proteomes" id="UP001138997"/>
    </source>
</evidence>
<dbReference type="InterPro" id="IPR011663">
    <property type="entry name" value="UTRA"/>
</dbReference>
<dbReference type="InterPro" id="IPR036390">
    <property type="entry name" value="WH_DNA-bd_sf"/>
</dbReference>
<dbReference type="EMBL" id="JAJOMB010000003">
    <property type="protein sequence ID" value="MCD5310859.1"/>
    <property type="molecule type" value="Genomic_DNA"/>
</dbReference>
<dbReference type="Pfam" id="PF00392">
    <property type="entry name" value="GntR"/>
    <property type="match status" value="1"/>
</dbReference>
<dbReference type="PRINTS" id="PR00035">
    <property type="entry name" value="HTHGNTR"/>
</dbReference>
<dbReference type="RefSeq" id="WP_231440035.1">
    <property type="nucleotide sequence ID" value="NZ_JAJOMB010000003.1"/>
</dbReference>
<dbReference type="CDD" id="cd07377">
    <property type="entry name" value="WHTH_GntR"/>
    <property type="match status" value="1"/>
</dbReference>
<keyword evidence="6" id="KW-1185">Reference proteome</keyword>
<evidence type="ECO:0000313" key="5">
    <source>
        <dbReference type="EMBL" id="MCD5310859.1"/>
    </source>
</evidence>
<dbReference type="Pfam" id="PF07702">
    <property type="entry name" value="UTRA"/>
    <property type="match status" value="1"/>
</dbReference>
<keyword evidence="1" id="KW-0805">Transcription regulation</keyword>
<dbReference type="SUPFAM" id="SSF64288">
    <property type="entry name" value="Chorismate lyase-like"/>
    <property type="match status" value="1"/>
</dbReference>
<dbReference type="Gene3D" id="3.40.1410.10">
    <property type="entry name" value="Chorismate lyase-like"/>
    <property type="match status" value="1"/>
</dbReference>
<proteinExistence type="predicted"/>
<keyword evidence="3" id="KW-0804">Transcription</keyword>
<organism evidence="5 6">
    <name type="scientific">Kineosporia babensis</name>
    <dbReference type="NCBI Taxonomy" id="499548"/>
    <lineage>
        <taxon>Bacteria</taxon>
        <taxon>Bacillati</taxon>
        <taxon>Actinomycetota</taxon>
        <taxon>Actinomycetes</taxon>
        <taxon>Kineosporiales</taxon>
        <taxon>Kineosporiaceae</taxon>
        <taxon>Kineosporia</taxon>
    </lineage>
</organism>
<dbReference type="InterPro" id="IPR036388">
    <property type="entry name" value="WH-like_DNA-bd_sf"/>
</dbReference>
<dbReference type="InterPro" id="IPR000524">
    <property type="entry name" value="Tscrpt_reg_HTH_GntR"/>
</dbReference>
<dbReference type="PANTHER" id="PTHR44846">
    <property type="entry name" value="MANNOSYL-D-GLYCERATE TRANSPORT/METABOLISM SYSTEM REPRESSOR MNGR-RELATED"/>
    <property type="match status" value="1"/>
</dbReference>
<name>A0A9X1NBM7_9ACTN</name>
<evidence type="ECO:0000256" key="1">
    <source>
        <dbReference type="ARBA" id="ARBA00023015"/>
    </source>
</evidence>
<dbReference type="Gene3D" id="1.10.10.10">
    <property type="entry name" value="Winged helix-like DNA-binding domain superfamily/Winged helix DNA-binding domain"/>
    <property type="match status" value="1"/>
</dbReference>
<dbReference type="GO" id="GO:0045892">
    <property type="term" value="P:negative regulation of DNA-templated transcription"/>
    <property type="evidence" value="ECO:0007669"/>
    <property type="project" value="TreeGrafter"/>
</dbReference>